<feature type="region of interest" description="Disordered" evidence="1">
    <location>
        <begin position="366"/>
        <end position="513"/>
    </location>
</feature>
<organism evidence="2 3">
    <name type="scientific">Bodo saltans</name>
    <name type="common">Flagellated protozoan</name>
    <dbReference type="NCBI Taxonomy" id="75058"/>
    <lineage>
        <taxon>Eukaryota</taxon>
        <taxon>Discoba</taxon>
        <taxon>Euglenozoa</taxon>
        <taxon>Kinetoplastea</taxon>
        <taxon>Metakinetoplastina</taxon>
        <taxon>Eubodonida</taxon>
        <taxon>Bodonidae</taxon>
        <taxon>Bodo</taxon>
    </lineage>
</organism>
<dbReference type="AlphaFoldDB" id="A0A0S4JCZ6"/>
<evidence type="ECO:0000313" key="2">
    <source>
        <dbReference type="EMBL" id="CUG89424.1"/>
    </source>
</evidence>
<feature type="compositionally biased region" description="Polar residues" evidence="1">
    <location>
        <begin position="434"/>
        <end position="456"/>
    </location>
</feature>
<evidence type="ECO:0000313" key="3">
    <source>
        <dbReference type="Proteomes" id="UP000051952"/>
    </source>
</evidence>
<feature type="compositionally biased region" description="Low complexity" evidence="1">
    <location>
        <begin position="407"/>
        <end position="419"/>
    </location>
</feature>
<feature type="region of interest" description="Disordered" evidence="1">
    <location>
        <begin position="118"/>
        <end position="168"/>
    </location>
</feature>
<feature type="compositionally biased region" description="Polar residues" evidence="1">
    <location>
        <begin position="484"/>
        <end position="494"/>
    </location>
</feature>
<accession>A0A0S4JCZ6</accession>
<name>A0A0S4JCZ6_BODSA</name>
<dbReference type="EMBL" id="CYKH01001737">
    <property type="protein sequence ID" value="CUG89424.1"/>
    <property type="molecule type" value="Genomic_DNA"/>
</dbReference>
<gene>
    <name evidence="2" type="ORF">BSAL_20990c</name>
</gene>
<evidence type="ECO:0000256" key="1">
    <source>
        <dbReference type="SAM" id="MobiDB-lite"/>
    </source>
</evidence>
<dbReference type="Proteomes" id="UP000051952">
    <property type="component" value="Unassembled WGS sequence"/>
</dbReference>
<keyword evidence="3" id="KW-1185">Reference proteome</keyword>
<proteinExistence type="predicted"/>
<sequence>MTDASPRAAKRGRTDDVGLPLTPAQIAEALSGAVGGATLRITWRWRGEELSPPIVWSGTILSESLSTGQGRVSVSWPAGLTDFTPADGGISDWPSDDDLQAGEVIRVVVRRPRTMTANASVTAATGQQPNQLTNTRPNQMTNPRPTSNQPTRFTIDDDTDDDDTSSIASKANYQPVSHGMADILEDVVVGDRGVWRRAVPGLKVPIYIPPEQRWMYGHLLAPQPGTAVVTTTTFMSDSLQWKTDKSVAFATLARHEEGERLHELLKELIDARRVRVTKEDWLAFFFVVRRLLHLWVTSSPMGGHSAADVFQKVWDRQWSLGKLDIGAAINEAFRPTTSAPHLPDNNELKKLIDAAVLQHTSQLRATNTNHNNNNNNNNHSNNTKRPSNRRHGESPAARPLPANSGPNQLNKNNSNFNTNDTRSPGRPDHHETYMQRNNQHHPTLQKHASVTKSNPSDAGRPSDGSKHYRSTPTNCEDTQLEGVHNTQPPRNTYRPNERNRYSDDSPTSRRIETVRAVDITNTRSHLGSIAPHNHRSRIYQNTPTEHRRTSGTTDPHHPHLDLRPETWRCTPVEKSQHSASNLWPPNTCGGIQERAHRPIHHHTANTLPCRADPFEMVEVQPISGLCFYTIEEYRRTQRSTIRSESSLRTDENPTHHERRYSGPPEGGSERNDRPRQHCDNDAFPPQISTHVKTVPRCWEVRQHRTKNPSTMYRLNGSSAPHETPSTLNPLWKRALNGQHKSFSVLTRTPDEKSYDFLPLHTKDVGRISWDNIDAYVNNAPIPTEVKEAYHISKKMMMSVDVFLITLRVQHTSPSALSMTSARNYIPTAPSQQTLPRALRTTHLQKNQNISIVFTTNTLTTTSPAGTTSIPSLREGDTALQLLKLSSLPSQLPSKRKT</sequence>
<reference evidence="3" key="1">
    <citation type="submission" date="2015-09" db="EMBL/GenBank/DDBJ databases">
        <authorList>
            <consortium name="Pathogen Informatics"/>
        </authorList>
    </citation>
    <scope>NUCLEOTIDE SEQUENCE [LARGE SCALE GENOMIC DNA]</scope>
    <source>
        <strain evidence="3">Lake Konstanz</strain>
    </source>
</reference>
<feature type="compositionally biased region" description="Basic and acidic residues" evidence="1">
    <location>
        <begin position="667"/>
        <end position="680"/>
    </location>
</feature>
<dbReference type="VEuPathDB" id="TriTrypDB:BSAL_20990c"/>
<feature type="compositionally biased region" description="Basic and acidic residues" evidence="1">
    <location>
        <begin position="423"/>
        <end position="433"/>
    </location>
</feature>
<feature type="region of interest" description="Disordered" evidence="1">
    <location>
        <begin position="541"/>
        <end position="563"/>
    </location>
</feature>
<protein>
    <submittedName>
        <fullName evidence="2">Uncharacterized protein</fullName>
    </submittedName>
</protein>
<feature type="compositionally biased region" description="Basic and acidic residues" evidence="1">
    <location>
        <begin position="495"/>
        <end position="513"/>
    </location>
</feature>
<feature type="compositionally biased region" description="Basic and acidic residues" evidence="1">
    <location>
        <begin position="544"/>
        <end position="563"/>
    </location>
</feature>
<feature type="compositionally biased region" description="Low complexity" evidence="1">
    <location>
        <begin position="366"/>
        <end position="383"/>
    </location>
</feature>
<feature type="compositionally biased region" description="Polar residues" evidence="1">
    <location>
        <begin position="118"/>
        <end position="152"/>
    </location>
</feature>
<feature type="region of interest" description="Disordered" evidence="1">
    <location>
        <begin position="637"/>
        <end position="687"/>
    </location>
</feature>
<feature type="compositionally biased region" description="Basic and acidic residues" evidence="1">
    <location>
        <begin position="645"/>
        <end position="655"/>
    </location>
</feature>